<dbReference type="EMBL" id="JACEIK010000097">
    <property type="protein sequence ID" value="MCD7449504.1"/>
    <property type="molecule type" value="Genomic_DNA"/>
</dbReference>
<accession>A0ABS8RSB7</accession>
<evidence type="ECO:0000313" key="2">
    <source>
        <dbReference type="EMBL" id="MCD7449504.1"/>
    </source>
</evidence>
<dbReference type="Proteomes" id="UP000823775">
    <property type="component" value="Unassembled WGS sequence"/>
</dbReference>
<evidence type="ECO:0000313" key="3">
    <source>
        <dbReference type="Proteomes" id="UP000823775"/>
    </source>
</evidence>
<gene>
    <name evidence="2" type="ORF">HAX54_052872</name>
</gene>
<comment type="caution">
    <text evidence="2">The sequence shown here is derived from an EMBL/GenBank/DDBJ whole genome shotgun (WGS) entry which is preliminary data.</text>
</comment>
<proteinExistence type="predicted"/>
<keyword evidence="3" id="KW-1185">Reference proteome</keyword>
<name>A0ABS8RSB7_DATST</name>
<sequence>LVGGPYPSNLGSSTTMVGMVSKNFSFLTYDDRSIVDWLSVNLRAIQHGKHMLLSDVEDRKRTWLPIDTSRFHHGGKGPSGPLAESVTRCDGAQMSSPKL</sequence>
<protein>
    <submittedName>
        <fullName evidence="2">Uncharacterized protein</fullName>
    </submittedName>
</protein>
<evidence type="ECO:0000256" key="1">
    <source>
        <dbReference type="SAM" id="MobiDB-lite"/>
    </source>
</evidence>
<organism evidence="2 3">
    <name type="scientific">Datura stramonium</name>
    <name type="common">Jimsonweed</name>
    <name type="synonym">Common thornapple</name>
    <dbReference type="NCBI Taxonomy" id="4076"/>
    <lineage>
        <taxon>Eukaryota</taxon>
        <taxon>Viridiplantae</taxon>
        <taxon>Streptophyta</taxon>
        <taxon>Embryophyta</taxon>
        <taxon>Tracheophyta</taxon>
        <taxon>Spermatophyta</taxon>
        <taxon>Magnoliopsida</taxon>
        <taxon>eudicotyledons</taxon>
        <taxon>Gunneridae</taxon>
        <taxon>Pentapetalae</taxon>
        <taxon>asterids</taxon>
        <taxon>lamiids</taxon>
        <taxon>Solanales</taxon>
        <taxon>Solanaceae</taxon>
        <taxon>Solanoideae</taxon>
        <taxon>Datureae</taxon>
        <taxon>Datura</taxon>
    </lineage>
</organism>
<feature type="non-terminal residue" evidence="2">
    <location>
        <position position="1"/>
    </location>
</feature>
<reference evidence="2 3" key="1">
    <citation type="journal article" date="2021" name="BMC Genomics">
        <title>Datura genome reveals duplications of psychoactive alkaloid biosynthetic genes and high mutation rate following tissue culture.</title>
        <authorList>
            <person name="Rajewski A."/>
            <person name="Carter-House D."/>
            <person name="Stajich J."/>
            <person name="Litt A."/>
        </authorList>
    </citation>
    <scope>NUCLEOTIDE SEQUENCE [LARGE SCALE GENOMIC DNA]</scope>
    <source>
        <strain evidence="2">AR-01</strain>
    </source>
</reference>
<feature type="region of interest" description="Disordered" evidence="1">
    <location>
        <begin position="68"/>
        <end position="99"/>
    </location>
</feature>